<evidence type="ECO:0000313" key="2">
    <source>
        <dbReference type="Proteomes" id="UP000074108"/>
    </source>
</evidence>
<evidence type="ECO:0000313" key="1">
    <source>
        <dbReference type="EMBL" id="KUP04716.1"/>
    </source>
</evidence>
<dbReference type="EMBL" id="LDYG01000048">
    <property type="protein sequence ID" value="KUP04716.1"/>
    <property type="molecule type" value="Genomic_DNA"/>
</dbReference>
<dbReference type="PATRIC" id="fig|1150625.3.peg.3101"/>
<dbReference type="Proteomes" id="UP000074108">
    <property type="component" value="Unassembled WGS sequence"/>
</dbReference>
<gene>
    <name evidence="1" type="ORF">Q75_14820</name>
</gene>
<proteinExistence type="predicted"/>
<organism evidence="1 2">
    <name type="scientific">Bacillus coahuilensis p1.1.43</name>
    <dbReference type="NCBI Taxonomy" id="1150625"/>
    <lineage>
        <taxon>Bacteria</taxon>
        <taxon>Bacillati</taxon>
        <taxon>Bacillota</taxon>
        <taxon>Bacilli</taxon>
        <taxon>Bacillales</taxon>
        <taxon>Bacillaceae</taxon>
        <taxon>Bacillus</taxon>
    </lineage>
</organism>
<keyword evidence="2" id="KW-1185">Reference proteome</keyword>
<reference evidence="1 2" key="1">
    <citation type="journal article" date="2016" name="Front. Microbiol.">
        <title>Microevolution Analysis of Bacillus coahuilensis Unveils Differences in Phosphorus Acquisition Strategies and Their Regulation.</title>
        <authorList>
            <person name="Gomez-Lunar Z."/>
            <person name="Hernandez-Gonzalez I."/>
            <person name="Rodriguez-Torres M.D."/>
            <person name="Souza V."/>
            <person name="Olmedo-Alvarez G."/>
        </authorList>
    </citation>
    <scope>NUCLEOTIDE SEQUENCE [LARGE SCALE GENOMIC DNA]</scope>
    <source>
        <strain evidence="2">p1.1.43</strain>
    </source>
</reference>
<protein>
    <submittedName>
        <fullName evidence="1">Uncharacterized protein</fullName>
    </submittedName>
</protein>
<accession>A0A147K537</accession>
<comment type="caution">
    <text evidence="1">The sequence shown here is derived from an EMBL/GenBank/DDBJ whole genome shotgun (WGS) entry which is preliminary data.</text>
</comment>
<dbReference type="AlphaFoldDB" id="A0A147K537"/>
<sequence length="70" mass="7998">MKDFKQFRTTVPDPQCVQMVCLIKEKASHKFNQLMRSLFCILNVSILLANHFHGSRGDGSLDSKVSIFLK</sequence>
<name>A0A147K537_9BACI</name>